<organism evidence="1 2">
    <name type="scientific">Ascaris lumbricoides</name>
    <name type="common">Giant roundworm</name>
    <dbReference type="NCBI Taxonomy" id="6252"/>
    <lineage>
        <taxon>Eukaryota</taxon>
        <taxon>Metazoa</taxon>
        <taxon>Ecdysozoa</taxon>
        <taxon>Nematoda</taxon>
        <taxon>Chromadorea</taxon>
        <taxon>Rhabditida</taxon>
        <taxon>Spirurina</taxon>
        <taxon>Ascaridomorpha</taxon>
        <taxon>Ascaridoidea</taxon>
        <taxon>Ascarididae</taxon>
        <taxon>Ascaris</taxon>
    </lineage>
</organism>
<keyword evidence="1" id="KW-1185">Reference proteome</keyword>
<protein>
    <submittedName>
        <fullName evidence="2">FHA domain-containing protein</fullName>
    </submittedName>
</protein>
<evidence type="ECO:0000313" key="1">
    <source>
        <dbReference type="Proteomes" id="UP000036681"/>
    </source>
</evidence>
<reference evidence="2" key="1">
    <citation type="submission" date="2017-02" db="UniProtKB">
        <authorList>
            <consortium name="WormBaseParasite"/>
        </authorList>
    </citation>
    <scope>IDENTIFICATION</scope>
</reference>
<proteinExistence type="predicted"/>
<name>A0A0M3HP58_ASCLU</name>
<sequence>MLLIRVGGTEPNVSLCTHSRSARTHAKIRGKKGCDRRLSLLTSQEGEAFAARRRDGHCNCLAQQPTTTPPPTVQEECRERLRTDAPTTTTLYAETISIGTDRCGAEHGARMGVTSPLVSAFPGRPTTIEEECINCLCMCVCMRCLPYR</sequence>
<dbReference type="Proteomes" id="UP000036681">
    <property type="component" value="Unplaced"/>
</dbReference>
<dbReference type="WBParaSite" id="ALUE_0000361201-mRNA-1">
    <property type="protein sequence ID" value="ALUE_0000361201-mRNA-1"/>
    <property type="gene ID" value="ALUE_0000361201"/>
</dbReference>
<evidence type="ECO:0000313" key="2">
    <source>
        <dbReference type="WBParaSite" id="ALUE_0000361201-mRNA-1"/>
    </source>
</evidence>
<dbReference type="AlphaFoldDB" id="A0A0M3HP58"/>
<accession>A0A0M3HP58</accession>